<feature type="compositionally biased region" description="Basic and acidic residues" evidence="1">
    <location>
        <begin position="137"/>
        <end position="151"/>
    </location>
</feature>
<name>A0AA38WW55_9EURO</name>
<gene>
    <name evidence="2" type="ORF">H2200_013365</name>
</gene>
<feature type="compositionally biased region" description="Basic and acidic residues" evidence="1">
    <location>
        <begin position="270"/>
        <end position="284"/>
    </location>
</feature>
<comment type="caution">
    <text evidence="2">The sequence shown here is derived from an EMBL/GenBank/DDBJ whole genome shotgun (WGS) entry which is preliminary data.</text>
</comment>
<feature type="region of interest" description="Disordered" evidence="1">
    <location>
        <begin position="1"/>
        <end position="615"/>
    </location>
</feature>
<feature type="compositionally biased region" description="Basic and acidic residues" evidence="1">
    <location>
        <begin position="604"/>
        <end position="615"/>
    </location>
</feature>
<feature type="compositionally biased region" description="Basic and acidic residues" evidence="1">
    <location>
        <begin position="184"/>
        <end position="193"/>
    </location>
</feature>
<proteinExistence type="predicted"/>
<sequence>MNSQELANLLSHSMVAPSRAPAGLHHPPSGPVSEPSLSPRQRFQSSIRTLSENPPSRNASTTPSRSPQLQHVSSLRVQRSESPSLTPRTCSWRSSQSTLNTFSDGPQFDTEEREVWGRPSPFRSTNSLVENSFHLRRHEDESPLGGPEKKLRPFGPSSRTVDTDNRPKTRHGPRPGQPNFRLDNGAEQKESIRPSKFAEGSMNDRSAGVSSTWNDHGSLASISGTDESDNETTPRASPQRSSFDIDEFNPQTGAAPTFTQRLFKFGTKNKSRDVAKRVTNKSEQEPQTVRKKKGLRKSMSMWTLHGDKKKTASQVDLGSSSPQKKAGESAEANDIEVLNDRKRRAEEAYAQQFGTKRRKSNVGVATSDDHAPDKPLAAARRGSLTKATPSSGRRRQSSSSSTNFETCDGVSDIDLQKRPSRRELEKENQQLRAMLRQQEEARSRTRHSQPRSPSSRSLSEAPNDATPPRKPSSKRSREAVAKESPTAPPVPALSPERTALKPLSNTRNAVQRKSSHEDLKTITEDVNDRGRSTNQKPRKELAKHSRRASLARGGDLPRAVSMILEQDEESEAEKKTGSRENVNPLKDIPKLNPTPMSSPTRHGKSAEIKIHEDATVKSSGIKKEMWEWPEDVF</sequence>
<feature type="compositionally biased region" description="Basic and acidic residues" evidence="1">
    <location>
        <begin position="414"/>
        <end position="429"/>
    </location>
</feature>
<dbReference type="Proteomes" id="UP001172673">
    <property type="component" value="Unassembled WGS sequence"/>
</dbReference>
<evidence type="ECO:0000313" key="3">
    <source>
        <dbReference type="Proteomes" id="UP001172673"/>
    </source>
</evidence>
<feature type="compositionally biased region" description="Polar residues" evidence="1">
    <location>
        <begin position="35"/>
        <end position="104"/>
    </location>
</feature>
<organism evidence="2 3">
    <name type="scientific">Cladophialophora chaetospira</name>
    <dbReference type="NCBI Taxonomy" id="386627"/>
    <lineage>
        <taxon>Eukaryota</taxon>
        <taxon>Fungi</taxon>
        <taxon>Dikarya</taxon>
        <taxon>Ascomycota</taxon>
        <taxon>Pezizomycotina</taxon>
        <taxon>Eurotiomycetes</taxon>
        <taxon>Chaetothyriomycetidae</taxon>
        <taxon>Chaetothyriales</taxon>
        <taxon>Herpotrichiellaceae</taxon>
        <taxon>Cladophialophora</taxon>
    </lineage>
</organism>
<accession>A0AA38WW55</accession>
<feature type="compositionally biased region" description="Polar residues" evidence="1">
    <location>
        <begin position="503"/>
        <end position="512"/>
    </location>
</feature>
<evidence type="ECO:0000256" key="1">
    <source>
        <dbReference type="SAM" id="MobiDB-lite"/>
    </source>
</evidence>
<keyword evidence="3" id="KW-1185">Reference proteome</keyword>
<evidence type="ECO:0000313" key="2">
    <source>
        <dbReference type="EMBL" id="KAJ9602245.1"/>
    </source>
</evidence>
<feature type="compositionally biased region" description="Low complexity" evidence="1">
    <location>
        <begin position="450"/>
        <end position="459"/>
    </location>
</feature>
<reference evidence="2" key="1">
    <citation type="submission" date="2022-10" db="EMBL/GenBank/DDBJ databases">
        <title>Culturing micro-colonial fungi from biological soil crusts in the Mojave desert and describing Neophaeococcomyces mojavensis, and introducing the new genera and species Taxawa tesnikishii.</title>
        <authorList>
            <person name="Kurbessoian T."/>
            <person name="Stajich J.E."/>
        </authorList>
    </citation>
    <scope>NUCLEOTIDE SEQUENCE</scope>
    <source>
        <strain evidence="2">TK_41</strain>
    </source>
</reference>
<feature type="compositionally biased region" description="Polar residues" evidence="1">
    <location>
        <begin position="208"/>
        <end position="242"/>
    </location>
</feature>
<protein>
    <submittedName>
        <fullName evidence="2">Uncharacterized protein</fullName>
    </submittedName>
</protein>
<feature type="compositionally biased region" description="Basic and acidic residues" evidence="1">
    <location>
        <begin position="338"/>
        <end position="347"/>
    </location>
</feature>
<feature type="compositionally biased region" description="Basic and acidic residues" evidence="1">
    <location>
        <begin position="514"/>
        <end position="543"/>
    </location>
</feature>
<feature type="compositionally biased region" description="Polar residues" evidence="1">
    <location>
        <begin position="249"/>
        <end position="260"/>
    </location>
</feature>
<feature type="compositionally biased region" description="Polar residues" evidence="1">
    <location>
        <begin position="312"/>
        <end position="323"/>
    </location>
</feature>
<dbReference type="AlphaFoldDB" id="A0AA38WW55"/>
<dbReference type="EMBL" id="JAPDRK010000028">
    <property type="protein sequence ID" value="KAJ9602245.1"/>
    <property type="molecule type" value="Genomic_DNA"/>
</dbReference>